<reference evidence="1 2" key="2">
    <citation type="submission" date="2018-10" db="EMBL/GenBank/DDBJ databases">
        <authorList>
            <consortium name="Pathogen Informatics"/>
        </authorList>
    </citation>
    <scope>NUCLEOTIDE SEQUENCE [LARGE SCALE GENOMIC DNA]</scope>
</reference>
<reference evidence="3" key="1">
    <citation type="submission" date="2017-02" db="UniProtKB">
        <authorList>
            <consortium name="WormBaseParasite"/>
        </authorList>
    </citation>
    <scope>IDENTIFICATION</scope>
</reference>
<keyword evidence="2" id="KW-1185">Reference proteome</keyword>
<organism evidence="3">
    <name type="scientific">Enterobius vermicularis</name>
    <name type="common">Human pinworm</name>
    <dbReference type="NCBI Taxonomy" id="51028"/>
    <lineage>
        <taxon>Eukaryota</taxon>
        <taxon>Metazoa</taxon>
        <taxon>Ecdysozoa</taxon>
        <taxon>Nematoda</taxon>
        <taxon>Chromadorea</taxon>
        <taxon>Rhabditida</taxon>
        <taxon>Spirurina</taxon>
        <taxon>Oxyuridomorpha</taxon>
        <taxon>Oxyuroidea</taxon>
        <taxon>Oxyuridae</taxon>
        <taxon>Enterobius</taxon>
    </lineage>
</organism>
<dbReference type="OrthoDB" id="5799128at2759"/>
<proteinExistence type="predicted"/>
<dbReference type="WBParaSite" id="EVEC_0000484401-mRNA-1">
    <property type="protein sequence ID" value="EVEC_0000484401-mRNA-1"/>
    <property type="gene ID" value="EVEC_0000484401"/>
</dbReference>
<name>A0A0N4V434_ENTVE</name>
<evidence type="ECO:0000313" key="1">
    <source>
        <dbReference type="EMBL" id="VDD89801.1"/>
    </source>
</evidence>
<dbReference type="EMBL" id="UXUI01007891">
    <property type="protein sequence ID" value="VDD89801.1"/>
    <property type="molecule type" value="Genomic_DNA"/>
</dbReference>
<accession>A0A0N4V434</accession>
<evidence type="ECO:0000313" key="3">
    <source>
        <dbReference type="WBParaSite" id="EVEC_0000484401-mRNA-1"/>
    </source>
</evidence>
<sequence>MMRVVKKYSQSTVGSELQIRRLKWFDDETKRYKFEKLSSGYFLGKTFISIENVELCPIPKVNLGKESFTFSLESEPATFSAMLPCTGEAFCKRHTEEFLGPASSADGEMSQKHGLFGIIAEEISKDVFLVATADLEKEPVFDQRSLPTSNQFQLGKCINFSIDEDGRVINVTPSKEKLDARLERNGALIVETFVSFFPLIAPYNKAEEVVDNAVAYSVHFRYIYCDFNFLCEERNRLVCGYVQRLVGNEKRPFKGYCLSWILKDVCRYDVKDQSLLRKMFSESYDGVVCDVLGDDAIVWSDAIQTSKVVFILGVQDGLKIGDFVHFDCRAVKFPIKGCHLQGKKFEKISESTYSPPNNRDRLIEVDLSTFPGNELRFFEDDVLLEHSILGGVAVKPSAYQAMRGQKVVKALLRFEKRSFNRRKVFWSFVSFSPFHRPHGSKETSHNLVQEDCVSYGTKNRPAGSGRILESHHVQDIFSQPRLNHFSEGQSNLIRSRAASVAAVAAAAAAAAADTAPLPQPNRSFNSDSASKYVDKLCISERQGHHISERREGRFWNQQSRGRFFTSRVVRPVNSNEGTDMKEGNDGDNDPLRSMMFGANKPCRTQTTLTCAEERGTVVSDLVEFDFSFL</sequence>
<gene>
    <name evidence="1" type="ORF">EVEC_LOCUS4552</name>
</gene>
<evidence type="ECO:0000313" key="2">
    <source>
        <dbReference type="Proteomes" id="UP000274131"/>
    </source>
</evidence>
<dbReference type="Proteomes" id="UP000274131">
    <property type="component" value="Unassembled WGS sequence"/>
</dbReference>
<protein>
    <submittedName>
        <fullName evidence="3">Tudor domain-containing protein</fullName>
    </submittedName>
</protein>
<dbReference type="AlphaFoldDB" id="A0A0N4V434"/>